<dbReference type="EMBL" id="JAAITB010000016">
    <property type="protein sequence ID" value="NSJ79586.1"/>
    <property type="molecule type" value="Genomic_DNA"/>
</dbReference>
<dbReference type="Gene3D" id="1.10.30.50">
    <property type="match status" value="1"/>
</dbReference>
<keyword evidence="3" id="KW-0540">Nuclease</keyword>
<dbReference type="InterPro" id="IPR002711">
    <property type="entry name" value="HNH"/>
</dbReference>
<evidence type="ECO:0000313" key="2">
    <source>
        <dbReference type="EMBL" id="NSJ79586.1"/>
    </source>
</evidence>
<proteinExistence type="predicted"/>
<dbReference type="CDD" id="cd00085">
    <property type="entry name" value="HNHc"/>
    <property type="match status" value="1"/>
</dbReference>
<evidence type="ECO:0000313" key="3">
    <source>
        <dbReference type="EMBL" id="VYS89573.1"/>
    </source>
</evidence>
<gene>
    <name evidence="3" type="ORF">AHLFYP4_00814</name>
    <name evidence="2" type="ORF">G5A72_08325</name>
</gene>
<dbReference type="Pfam" id="PF01844">
    <property type="entry name" value="HNH"/>
    <property type="match status" value="1"/>
</dbReference>
<keyword evidence="3" id="KW-0378">Hydrolase</keyword>
<protein>
    <submittedName>
        <fullName evidence="3">HNH endonuclease</fullName>
    </submittedName>
</protein>
<reference evidence="3" key="1">
    <citation type="submission" date="2019-11" db="EMBL/GenBank/DDBJ databases">
        <authorList>
            <person name="Feng L."/>
        </authorList>
    </citation>
    <scope>NUCLEOTIDE SEQUENCE</scope>
    <source>
        <strain evidence="3">AhadrusLFYP4</strain>
    </source>
</reference>
<feature type="domain" description="HNH nuclease" evidence="1">
    <location>
        <begin position="223"/>
        <end position="272"/>
    </location>
</feature>
<dbReference type="RefSeq" id="WP_156723027.1">
    <property type="nucleotide sequence ID" value="NZ_CACRSX010000018.1"/>
</dbReference>
<dbReference type="SMART" id="SM00507">
    <property type="entry name" value="HNHc"/>
    <property type="match status" value="1"/>
</dbReference>
<reference evidence="2 4" key="2">
    <citation type="journal article" date="2020" name="Cell Host Microbe">
        <title>Functional and Genomic Variation between Human-Derived Isolates of Lachnospiraceae Reveals Inter- and Intra-Species Diversity.</title>
        <authorList>
            <person name="Sorbara M.T."/>
            <person name="Littmann E.R."/>
            <person name="Fontana E."/>
            <person name="Moody T.U."/>
            <person name="Kohout C.E."/>
            <person name="Gjonbalaj M."/>
            <person name="Eaton V."/>
            <person name="Seok R."/>
            <person name="Leiner I.M."/>
            <person name="Pamer E.G."/>
        </authorList>
    </citation>
    <scope>NUCLEOTIDE SEQUENCE [LARGE SCALE GENOMIC DNA]</scope>
    <source>
        <strain evidence="2 4">MSK.14.57</strain>
    </source>
</reference>
<evidence type="ECO:0000259" key="1">
    <source>
        <dbReference type="SMART" id="SM00507"/>
    </source>
</evidence>
<name>A0A6N2S7B4_ANAHA</name>
<reference evidence="2" key="3">
    <citation type="submission" date="2020-02" db="EMBL/GenBank/DDBJ databases">
        <authorList>
            <person name="Littmann E."/>
            <person name="Sorbara M."/>
        </authorList>
    </citation>
    <scope>NUCLEOTIDE SEQUENCE</scope>
    <source>
        <strain evidence="2">MSK.14.57</strain>
    </source>
</reference>
<keyword evidence="3" id="KW-0255">Endonuclease</keyword>
<dbReference type="Proteomes" id="UP001644750">
    <property type="component" value="Unassembled WGS sequence"/>
</dbReference>
<dbReference type="GO" id="GO:0004519">
    <property type="term" value="F:endonuclease activity"/>
    <property type="evidence" value="ECO:0007669"/>
    <property type="project" value="UniProtKB-KW"/>
</dbReference>
<dbReference type="GO" id="GO:0008270">
    <property type="term" value="F:zinc ion binding"/>
    <property type="evidence" value="ECO:0007669"/>
    <property type="project" value="InterPro"/>
</dbReference>
<dbReference type="AlphaFoldDB" id="A0A6N2S7B4"/>
<dbReference type="EMBL" id="CACRSX010000018">
    <property type="protein sequence ID" value="VYS89573.1"/>
    <property type="molecule type" value="Genomic_DNA"/>
</dbReference>
<dbReference type="InterPro" id="IPR003615">
    <property type="entry name" value="HNH_nuc"/>
</dbReference>
<organism evidence="3">
    <name type="scientific">Anaerostipes hadrus</name>
    <dbReference type="NCBI Taxonomy" id="649756"/>
    <lineage>
        <taxon>Bacteria</taxon>
        <taxon>Bacillati</taxon>
        <taxon>Bacillota</taxon>
        <taxon>Clostridia</taxon>
        <taxon>Lachnospirales</taxon>
        <taxon>Lachnospiraceae</taxon>
        <taxon>Anaerostipes</taxon>
    </lineage>
</organism>
<dbReference type="Pfam" id="PF14239">
    <property type="entry name" value="RRXRR"/>
    <property type="match status" value="1"/>
</dbReference>
<dbReference type="InterPro" id="IPR025938">
    <property type="entry name" value="RRXRR_dom"/>
</dbReference>
<evidence type="ECO:0000313" key="4">
    <source>
        <dbReference type="Proteomes" id="UP001644750"/>
    </source>
</evidence>
<sequence>MNYVYVLDKKGKPLMPTTRYGKVRRMLKSGQAKPVQNLPFTIQLTYIPKTTVCQPVIVGFDPGRTNIGISAVREDGTCLNLTHCETRNREIPKLMQKRKEHRQTSRRGERLVRKRLAKRHGTVSSKPLERILPGCEKPLKVKDIINTESRFNNRLRSEGWLTPTATQLLRTHVNLLKRMCQILPATDVVMEVNRFAFMQLDQPNVKKCGIDFQHGPLFGTDGIKEAVSIQQDGRCLLCEKRTIEHYHHIVPRAYRGSDTAENIAGLCAGCHKLVHTSREASNKLKHKKDGINKKYGGISVLNQVIPFLFMEFEQMFPGHTYATNGWNTKQFREKYRLAKDHSVDAYCIAASILPEPKVELPEDTHEIVQYRRHDRARIKRQTERTYCLGKKGVCKNRHKRFEQKTDSLEEYVEKYPNFLSNLTVKKSQRSYNDLKRVLPGAVILYQGKRYILSGRSSGGKQYRMLGYGNQNFTASKCTIVQQNTGLVYVS</sequence>
<keyword evidence="4" id="KW-1185">Reference proteome</keyword>
<accession>A0A6N2S7B4</accession>
<dbReference type="GO" id="GO:0003676">
    <property type="term" value="F:nucleic acid binding"/>
    <property type="evidence" value="ECO:0007669"/>
    <property type="project" value="InterPro"/>
</dbReference>